<dbReference type="InterPro" id="IPR052345">
    <property type="entry name" value="Rad_response_metalloprotease"/>
</dbReference>
<dbReference type="PROSITE" id="PS50943">
    <property type="entry name" value="HTH_CROC1"/>
    <property type="match status" value="1"/>
</dbReference>
<dbReference type="InterPro" id="IPR010359">
    <property type="entry name" value="IrrE_HExxH"/>
</dbReference>
<proteinExistence type="inferred from homology"/>
<evidence type="ECO:0000259" key="2">
    <source>
        <dbReference type="PROSITE" id="PS50943"/>
    </source>
</evidence>
<accession>A0ABP7PJ54</accession>
<dbReference type="EMBL" id="BAAAZW010000008">
    <property type="protein sequence ID" value="GAA3966093.1"/>
    <property type="molecule type" value="Genomic_DNA"/>
</dbReference>
<evidence type="ECO:0000313" key="4">
    <source>
        <dbReference type="Proteomes" id="UP001418444"/>
    </source>
</evidence>
<gene>
    <name evidence="3" type="ORF">GCM10022231_28670</name>
</gene>
<dbReference type="SUPFAM" id="SSF47413">
    <property type="entry name" value="lambda repressor-like DNA-binding domains"/>
    <property type="match status" value="1"/>
</dbReference>
<dbReference type="Pfam" id="PF01381">
    <property type="entry name" value="HTH_3"/>
    <property type="match status" value="1"/>
</dbReference>
<dbReference type="SMART" id="SM00530">
    <property type="entry name" value="HTH_XRE"/>
    <property type="match status" value="1"/>
</dbReference>
<reference evidence="4" key="1">
    <citation type="journal article" date="2019" name="Int. J. Syst. Evol. Microbiol.">
        <title>The Global Catalogue of Microorganisms (GCM) 10K type strain sequencing project: providing services to taxonomists for standard genome sequencing and annotation.</title>
        <authorList>
            <consortium name="The Broad Institute Genomics Platform"/>
            <consortium name="The Broad Institute Genome Sequencing Center for Infectious Disease"/>
            <person name="Wu L."/>
            <person name="Ma J."/>
        </authorList>
    </citation>
    <scope>NUCLEOTIDE SEQUENCE [LARGE SCALE GENOMIC DNA]</scope>
    <source>
        <strain evidence="4">JCM 16923</strain>
    </source>
</reference>
<evidence type="ECO:0000256" key="1">
    <source>
        <dbReference type="ARBA" id="ARBA00007227"/>
    </source>
</evidence>
<dbReference type="PANTHER" id="PTHR43236">
    <property type="entry name" value="ANTITOXIN HIGA1"/>
    <property type="match status" value="1"/>
</dbReference>
<sequence>MITLPNYAVAPGEHVEEWLHENGINAAELARRLDVTPKHVSELLSGKAPLSATVALGLERVTGIPARIWNNFEAGYREDLARLAEEDELAAQHAHAKRFPLTYLRKWKFITAPARDKAGTVRDLLPLLGIGHLDAFDATWTHPKVVYRKAISSGDKTYERATWLALGERQAHLAELADFDMPALAALIPQLRALTARPDPAAAIVEAQELLRDVGAALCLIPPIPGFGVHGATRWIAGHPVMQLSMRGKTDDQLWFTLFHELGHVLLHSHNILFLQGAGDTAEDEADEFAATTLVPVEFRKRLPTSRNIAAIRDLAAELGIAPSIVLAQAQKLTTDYAWGHQLKTTLEWDDSTS</sequence>
<protein>
    <submittedName>
        <fullName evidence="3">ImmA/IrrE family metallo-endopeptidase</fullName>
    </submittedName>
</protein>
<keyword evidence="4" id="KW-1185">Reference proteome</keyword>
<organism evidence="3 4">
    <name type="scientific">Gordonia caeni</name>
    <dbReference type="NCBI Taxonomy" id="1007097"/>
    <lineage>
        <taxon>Bacteria</taxon>
        <taxon>Bacillati</taxon>
        <taxon>Actinomycetota</taxon>
        <taxon>Actinomycetes</taxon>
        <taxon>Mycobacteriales</taxon>
        <taxon>Gordoniaceae</taxon>
        <taxon>Gordonia</taxon>
    </lineage>
</organism>
<dbReference type="Gene3D" id="1.10.260.40">
    <property type="entry name" value="lambda repressor-like DNA-binding domains"/>
    <property type="match status" value="1"/>
</dbReference>
<name>A0ABP7PJ54_9ACTN</name>
<dbReference type="Proteomes" id="UP001418444">
    <property type="component" value="Unassembled WGS sequence"/>
</dbReference>
<dbReference type="Gene3D" id="1.10.10.2910">
    <property type="match status" value="1"/>
</dbReference>
<dbReference type="RefSeq" id="WP_344784949.1">
    <property type="nucleotide sequence ID" value="NZ_BAAAZW010000008.1"/>
</dbReference>
<comment type="similarity">
    <text evidence="1">Belongs to the short-chain fatty acyl-CoA assimilation regulator (ScfR) family.</text>
</comment>
<comment type="caution">
    <text evidence="3">The sequence shown here is derived from an EMBL/GenBank/DDBJ whole genome shotgun (WGS) entry which is preliminary data.</text>
</comment>
<dbReference type="InterPro" id="IPR001387">
    <property type="entry name" value="Cro/C1-type_HTH"/>
</dbReference>
<dbReference type="CDD" id="cd00093">
    <property type="entry name" value="HTH_XRE"/>
    <property type="match status" value="1"/>
</dbReference>
<dbReference type="PANTHER" id="PTHR43236:SF1">
    <property type="entry name" value="BLL7220 PROTEIN"/>
    <property type="match status" value="1"/>
</dbReference>
<dbReference type="Pfam" id="PF06114">
    <property type="entry name" value="Peptidase_M78"/>
    <property type="match status" value="1"/>
</dbReference>
<evidence type="ECO:0000313" key="3">
    <source>
        <dbReference type="EMBL" id="GAA3966093.1"/>
    </source>
</evidence>
<feature type="domain" description="HTH cro/C1-type" evidence="2">
    <location>
        <begin position="15"/>
        <end position="69"/>
    </location>
</feature>
<dbReference type="InterPro" id="IPR010982">
    <property type="entry name" value="Lambda_DNA-bd_dom_sf"/>
</dbReference>